<keyword evidence="3" id="KW-0687">Ribonucleoprotein</keyword>
<proteinExistence type="inferred from homology"/>
<dbReference type="HOGENOM" id="CLU_107213_1_0_1"/>
<dbReference type="GO" id="GO:0003735">
    <property type="term" value="F:structural constituent of ribosome"/>
    <property type="evidence" value="ECO:0007669"/>
    <property type="project" value="InterPro"/>
</dbReference>
<dbReference type="Gene3D" id="3.30.1370.30">
    <property type="match status" value="1"/>
</dbReference>
<dbReference type="GO" id="GO:0005840">
    <property type="term" value="C:ribosome"/>
    <property type="evidence" value="ECO:0007669"/>
    <property type="project" value="UniProtKB-KW"/>
</dbReference>
<dbReference type="RefSeq" id="XP_007410101.1">
    <property type="nucleotide sequence ID" value="XM_007410039.1"/>
</dbReference>
<feature type="non-terminal residue" evidence="4">
    <location>
        <position position="119"/>
    </location>
</feature>
<name>F4RM24_MELLP</name>
<dbReference type="AlphaFoldDB" id="F4RM24"/>
<gene>
    <name evidence="4" type="ORF">MELLADRAFT_30347</name>
</gene>
<feature type="non-terminal residue" evidence="4">
    <location>
        <position position="1"/>
    </location>
</feature>
<dbReference type="VEuPathDB" id="FungiDB:MELLADRAFT_30347"/>
<dbReference type="InParanoid" id="F4RM24"/>
<reference evidence="5" key="1">
    <citation type="journal article" date="2011" name="Proc. Natl. Acad. Sci. U.S.A.">
        <title>Obligate biotrophy features unraveled by the genomic analysis of rust fungi.</title>
        <authorList>
            <person name="Duplessis S."/>
            <person name="Cuomo C.A."/>
            <person name="Lin Y.-C."/>
            <person name="Aerts A."/>
            <person name="Tisserant E."/>
            <person name="Veneault-Fourrey C."/>
            <person name="Joly D.L."/>
            <person name="Hacquard S."/>
            <person name="Amselem J."/>
            <person name="Cantarel B.L."/>
            <person name="Chiu R."/>
            <person name="Coutinho P.M."/>
            <person name="Feau N."/>
            <person name="Field M."/>
            <person name="Frey P."/>
            <person name="Gelhaye E."/>
            <person name="Goldberg J."/>
            <person name="Grabherr M.G."/>
            <person name="Kodira C.D."/>
            <person name="Kohler A."/>
            <person name="Kuees U."/>
            <person name="Lindquist E.A."/>
            <person name="Lucas S.M."/>
            <person name="Mago R."/>
            <person name="Mauceli E."/>
            <person name="Morin E."/>
            <person name="Murat C."/>
            <person name="Pangilinan J.L."/>
            <person name="Park R."/>
            <person name="Pearson M."/>
            <person name="Quesneville H."/>
            <person name="Rouhier N."/>
            <person name="Sakthikumar S."/>
            <person name="Salamov A.A."/>
            <person name="Schmutz J."/>
            <person name="Selles B."/>
            <person name="Shapiro H."/>
            <person name="Tanguay P."/>
            <person name="Tuskan G.A."/>
            <person name="Henrissat B."/>
            <person name="Van de Peer Y."/>
            <person name="Rouze P."/>
            <person name="Ellis J.G."/>
            <person name="Dodds P.N."/>
            <person name="Schein J.E."/>
            <person name="Zhong S."/>
            <person name="Hamelin R.C."/>
            <person name="Grigoriev I.V."/>
            <person name="Szabo L.J."/>
            <person name="Martin F."/>
        </authorList>
    </citation>
    <scope>NUCLEOTIDE SEQUENCE [LARGE SCALE GENOMIC DNA]</scope>
    <source>
        <strain evidence="5">98AG31 / pathotype 3-4-7</strain>
    </source>
</reference>
<dbReference type="STRING" id="747676.F4RM24"/>
<protein>
    <recommendedName>
        <fullName evidence="6">Ribosomal protein S8</fullName>
    </recommendedName>
</protein>
<evidence type="ECO:0000313" key="4">
    <source>
        <dbReference type="EMBL" id="EGG06661.1"/>
    </source>
</evidence>
<evidence type="ECO:0000313" key="5">
    <source>
        <dbReference type="Proteomes" id="UP000001072"/>
    </source>
</evidence>
<dbReference type="Proteomes" id="UP000001072">
    <property type="component" value="Unassembled WGS sequence"/>
</dbReference>
<evidence type="ECO:0000256" key="2">
    <source>
        <dbReference type="ARBA" id="ARBA00022980"/>
    </source>
</evidence>
<dbReference type="EMBL" id="GL883107">
    <property type="protein sequence ID" value="EGG06661.1"/>
    <property type="molecule type" value="Genomic_DNA"/>
</dbReference>
<dbReference type="GO" id="GO:1990904">
    <property type="term" value="C:ribonucleoprotein complex"/>
    <property type="evidence" value="ECO:0007669"/>
    <property type="project" value="UniProtKB-KW"/>
</dbReference>
<dbReference type="GeneID" id="18927100"/>
<dbReference type="OrthoDB" id="409928at2759"/>
<accession>F4RM24</accession>
<dbReference type="InterPro" id="IPR035987">
    <property type="entry name" value="Ribosomal_uS8_sf"/>
</dbReference>
<dbReference type="InterPro" id="IPR000630">
    <property type="entry name" value="Ribosomal_uS8"/>
</dbReference>
<evidence type="ECO:0000256" key="1">
    <source>
        <dbReference type="ARBA" id="ARBA00006471"/>
    </source>
</evidence>
<dbReference type="GO" id="GO:0006412">
    <property type="term" value="P:translation"/>
    <property type="evidence" value="ECO:0007669"/>
    <property type="project" value="InterPro"/>
</dbReference>
<keyword evidence="2" id="KW-0689">Ribosomal protein</keyword>
<dbReference type="Pfam" id="PF00410">
    <property type="entry name" value="Ribosomal_S8"/>
    <property type="match status" value="1"/>
</dbReference>
<dbReference type="eggNOG" id="ENOG502RXRN">
    <property type="taxonomic scope" value="Eukaryota"/>
</dbReference>
<evidence type="ECO:0008006" key="6">
    <source>
        <dbReference type="Google" id="ProtNLM"/>
    </source>
</evidence>
<organism evidence="5">
    <name type="scientific">Melampsora larici-populina (strain 98AG31 / pathotype 3-4-7)</name>
    <name type="common">Poplar leaf rust fungus</name>
    <dbReference type="NCBI Taxonomy" id="747676"/>
    <lineage>
        <taxon>Eukaryota</taxon>
        <taxon>Fungi</taxon>
        <taxon>Dikarya</taxon>
        <taxon>Basidiomycota</taxon>
        <taxon>Pucciniomycotina</taxon>
        <taxon>Pucciniomycetes</taxon>
        <taxon>Pucciniales</taxon>
        <taxon>Melampsoraceae</taxon>
        <taxon>Melampsora</taxon>
    </lineage>
</organism>
<dbReference type="FunCoup" id="F4RM24">
    <property type="interactions" value="149"/>
</dbReference>
<dbReference type="SUPFAM" id="SSF56047">
    <property type="entry name" value="Ribosomal protein S8"/>
    <property type="match status" value="1"/>
</dbReference>
<sequence length="119" mass="13270">NLCSQLQNTSRRRLRHVPIPSNILHSSILNVLLNEGFVSAVSRGTTDGPDPSSFIKVPLSDRRLWVEHKFRDEQAVLRSASAVSKPSLRVYMSKDELKDFIVGKGSKGLRLGEICVVRS</sequence>
<evidence type="ECO:0000256" key="3">
    <source>
        <dbReference type="ARBA" id="ARBA00023274"/>
    </source>
</evidence>
<keyword evidence="5" id="KW-1185">Reference proteome</keyword>
<dbReference type="KEGG" id="mlr:MELLADRAFT_30347"/>
<comment type="similarity">
    <text evidence="1">Belongs to the universal ribosomal protein uS8 family.</text>
</comment>